<name>N2AY41_9FIRM</name>
<accession>N2AY41</accession>
<dbReference type="Gene3D" id="1.20.120.340">
    <property type="entry name" value="Flagellar protein FliS"/>
    <property type="match status" value="1"/>
</dbReference>
<gene>
    <name evidence="1" type="ORF">C823_01434</name>
</gene>
<dbReference type="GO" id="GO:0044780">
    <property type="term" value="P:bacterial-type flagellum assembly"/>
    <property type="evidence" value="ECO:0007669"/>
    <property type="project" value="InterPro"/>
</dbReference>
<protein>
    <recommendedName>
        <fullName evidence="3">Flagellar protein FliS</fullName>
    </recommendedName>
</protein>
<dbReference type="InterPro" id="IPR003713">
    <property type="entry name" value="FliS"/>
</dbReference>
<proteinExistence type="predicted"/>
<dbReference type="eggNOG" id="COG1516">
    <property type="taxonomic scope" value="Bacteria"/>
</dbReference>
<dbReference type="EMBL" id="AQFT01000041">
    <property type="protein sequence ID" value="EMZ33016.1"/>
    <property type="molecule type" value="Genomic_DNA"/>
</dbReference>
<dbReference type="Proteomes" id="UP000012589">
    <property type="component" value="Unassembled WGS sequence"/>
</dbReference>
<reference evidence="1 2" key="1">
    <citation type="journal article" date="2014" name="Genome Announc.">
        <title>Draft genome sequences of the altered schaedler flora, a defined bacterial community from gnotobiotic mice.</title>
        <authorList>
            <person name="Wannemuehler M.J."/>
            <person name="Overstreet A.M."/>
            <person name="Ward D.V."/>
            <person name="Phillips G.J."/>
        </authorList>
    </citation>
    <scope>NUCLEOTIDE SEQUENCE [LARGE SCALE GENOMIC DNA]</scope>
    <source>
        <strain evidence="1 2">ASF492</strain>
    </source>
</reference>
<dbReference type="HOGENOM" id="CLU_080373_4_1_9"/>
<dbReference type="Pfam" id="PF02561">
    <property type="entry name" value="FliS"/>
    <property type="match status" value="1"/>
</dbReference>
<sequence>MTKEQKQDFTRRITQANRSELVLIKFEMLFVYMDNICEYFQKEDKHELTNHVRYADAVLKSFQETLDFQYEIAGQLYALYDFHRRQLAKVLVRHSLKELEQSRKLLQQLYEAFVRSAKQDKSGPLMKNAQQVYAGYTYGKNNINESYDIQSSRGFFA</sequence>
<organism evidence="1 2">
    <name type="scientific">Eubacterium plexicaudatum ASF492</name>
    <dbReference type="NCBI Taxonomy" id="1235802"/>
    <lineage>
        <taxon>Bacteria</taxon>
        <taxon>Bacillati</taxon>
        <taxon>Bacillota</taxon>
        <taxon>Clostridia</taxon>
        <taxon>Eubacteriales</taxon>
        <taxon>Eubacteriaceae</taxon>
        <taxon>Eubacterium</taxon>
    </lineage>
</organism>
<dbReference type="OrthoDB" id="1767099at2"/>
<evidence type="ECO:0000313" key="2">
    <source>
        <dbReference type="Proteomes" id="UP000012589"/>
    </source>
</evidence>
<dbReference type="STRING" id="1235802.C823_01434"/>
<dbReference type="AlphaFoldDB" id="N2AY41"/>
<dbReference type="InterPro" id="IPR036584">
    <property type="entry name" value="FliS_sf"/>
</dbReference>
<comment type="caution">
    <text evidence="1">The sequence shown here is derived from an EMBL/GenBank/DDBJ whole genome shotgun (WGS) entry which is preliminary data.</text>
</comment>
<dbReference type="SUPFAM" id="SSF101116">
    <property type="entry name" value="Flagellar export chaperone FliS"/>
    <property type="match status" value="1"/>
</dbReference>
<evidence type="ECO:0000313" key="1">
    <source>
        <dbReference type="EMBL" id="EMZ33016.1"/>
    </source>
</evidence>
<dbReference type="PATRIC" id="fig|1235802.3.peg.1523"/>
<evidence type="ECO:0008006" key="3">
    <source>
        <dbReference type="Google" id="ProtNLM"/>
    </source>
</evidence>
<keyword evidence="2" id="KW-1185">Reference proteome</keyword>